<dbReference type="OrthoDB" id="1933874at2759"/>
<proteinExistence type="predicted"/>
<dbReference type="KEGG" id="sre:PTSG_10298"/>
<feature type="region of interest" description="Disordered" evidence="1">
    <location>
        <begin position="107"/>
        <end position="186"/>
    </location>
</feature>
<feature type="compositionally biased region" description="Low complexity" evidence="1">
    <location>
        <begin position="134"/>
        <end position="143"/>
    </location>
</feature>
<feature type="compositionally biased region" description="Basic residues" evidence="1">
    <location>
        <begin position="154"/>
        <end position="167"/>
    </location>
</feature>
<feature type="compositionally biased region" description="Low complexity" evidence="1">
    <location>
        <begin position="118"/>
        <end position="127"/>
    </location>
</feature>
<sequence>MPPRKTIDLEALAAAKKAADGVFKSRAGKLEKAVLAQQDKLSSGETISVVVNGERPRRGSFEVTVRGKTIVSLLSMPRPFKPLRALDMDDLIVQVMDAVTSGVSGIPDVAADSKQQSTTTTTTNNNNDSKTGKAEATAAAPAAAEEEKEEPAPKKAKTTAKTKKAPAKRPAVPGTRRSARLRAAAN</sequence>
<dbReference type="GeneID" id="16068876"/>
<dbReference type="PANTHER" id="PTHR33638:SF1">
    <property type="entry name" value="SELENOPROTEIN H"/>
    <property type="match status" value="1"/>
</dbReference>
<evidence type="ECO:0000313" key="2">
    <source>
        <dbReference type="EMBL" id="EGD80023.1"/>
    </source>
</evidence>
<protein>
    <submittedName>
        <fullName evidence="2">Selenoprotein H</fullName>
    </submittedName>
</protein>
<gene>
    <name evidence="2" type="ORF">PTSG_10298</name>
</gene>
<organism evidence="3">
    <name type="scientific">Salpingoeca rosetta (strain ATCC 50818 / BSB-021)</name>
    <dbReference type="NCBI Taxonomy" id="946362"/>
    <lineage>
        <taxon>Eukaryota</taxon>
        <taxon>Choanoflagellata</taxon>
        <taxon>Craspedida</taxon>
        <taxon>Salpingoecidae</taxon>
        <taxon>Salpingoeca</taxon>
    </lineage>
</organism>
<accession>F2UQW8</accession>
<dbReference type="PANTHER" id="PTHR33638">
    <property type="entry name" value="SELENOPROTEIN H"/>
    <property type="match status" value="1"/>
</dbReference>
<name>F2UQW8_SALR5</name>
<dbReference type="EMBL" id="GL832990">
    <property type="protein sequence ID" value="EGD80023.1"/>
    <property type="molecule type" value="Genomic_DNA"/>
</dbReference>
<dbReference type="eggNOG" id="ENOG502S4B2">
    <property type="taxonomic scope" value="Eukaryota"/>
</dbReference>
<dbReference type="Proteomes" id="UP000007799">
    <property type="component" value="Unassembled WGS sequence"/>
</dbReference>
<keyword evidence="3" id="KW-1185">Reference proteome</keyword>
<evidence type="ECO:0000313" key="3">
    <source>
        <dbReference type="Proteomes" id="UP000007799"/>
    </source>
</evidence>
<dbReference type="STRING" id="946362.F2UQW8"/>
<dbReference type="AlphaFoldDB" id="F2UQW8"/>
<reference evidence="2" key="1">
    <citation type="submission" date="2009-08" db="EMBL/GenBank/DDBJ databases">
        <title>Annotation of Salpingoeca rosetta.</title>
        <authorList>
            <consortium name="The Broad Institute Genome Sequencing Platform"/>
            <person name="Russ C."/>
            <person name="Cuomo C."/>
            <person name="Burger G."/>
            <person name="Gray M.W."/>
            <person name="Holland P.W.H."/>
            <person name="King N."/>
            <person name="Lang F.B.F."/>
            <person name="Roger A.J."/>
            <person name="Ruiz-Trillo I."/>
            <person name="Young S.K."/>
            <person name="Zeng Q."/>
            <person name="Gargeya S."/>
            <person name="Alvarado L."/>
            <person name="Berlin A."/>
            <person name="Chapman S.B."/>
            <person name="Chen Z."/>
            <person name="Freedman E."/>
            <person name="Gellesch M."/>
            <person name="Goldberg J."/>
            <person name="Griggs A."/>
            <person name="Gujja S."/>
            <person name="Heilman E."/>
            <person name="Heiman D."/>
            <person name="Howarth C."/>
            <person name="Mehta T."/>
            <person name="Neiman D."/>
            <person name="Pearson M."/>
            <person name="Roberts A."/>
            <person name="Saif S."/>
            <person name="Shea T."/>
            <person name="Shenoy N."/>
            <person name="Sisk P."/>
            <person name="Stolte C."/>
            <person name="Sykes S."/>
            <person name="White J."/>
            <person name="Yandava C."/>
            <person name="Haas B."/>
            <person name="Nusbaum C."/>
            <person name="Birren B."/>
        </authorList>
    </citation>
    <scope>NUCLEOTIDE SEQUENCE [LARGE SCALE GENOMIC DNA]</scope>
    <source>
        <strain evidence="2">ATCC 50818</strain>
    </source>
</reference>
<dbReference type="InParanoid" id="F2UQW8"/>
<dbReference type="RefSeq" id="XP_004988348.1">
    <property type="nucleotide sequence ID" value="XM_004988291.1"/>
</dbReference>
<evidence type="ECO:0000256" key="1">
    <source>
        <dbReference type="SAM" id="MobiDB-lite"/>
    </source>
</evidence>
<dbReference type="InterPro" id="IPR052674">
    <property type="entry name" value="SelWTH-like"/>
</dbReference>
<dbReference type="GO" id="GO:0005794">
    <property type="term" value="C:Golgi apparatus"/>
    <property type="evidence" value="ECO:0007669"/>
    <property type="project" value="TreeGrafter"/>
</dbReference>